<dbReference type="Gramene" id="TVU23257">
    <property type="protein sequence ID" value="TVU23257"/>
    <property type="gene ID" value="EJB05_25611"/>
</dbReference>
<dbReference type="EMBL" id="RWGY01000013">
    <property type="protein sequence ID" value="TVU23257.1"/>
    <property type="molecule type" value="Genomic_DNA"/>
</dbReference>
<sequence length="159" mass="17192">MPSVQLLYNANHAADYGPYFVQLAAVSVAGTLLRGINAGRCWTSIGELQLVMVPAGGVRHPGARRGGAHAAAGAPTPSASAKRRRKRGRTDPGAELWLPATKLFSLSRDKELCFLVRPGDRTVIGGWPQENYRFTFDLDANAVFLRMENCRHDAAATTT</sequence>
<organism evidence="2 3">
    <name type="scientific">Eragrostis curvula</name>
    <name type="common">weeping love grass</name>
    <dbReference type="NCBI Taxonomy" id="38414"/>
    <lineage>
        <taxon>Eukaryota</taxon>
        <taxon>Viridiplantae</taxon>
        <taxon>Streptophyta</taxon>
        <taxon>Embryophyta</taxon>
        <taxon>Tracheophyta</taxon>
        <taxon>Spermatophyta</taxon>
        <taxon>Magnoliopsida</taxon>
        <taxon>Liliopsida</taxon>
        <taxon>Poales</taxon>
        <taxon>Poaceae</taxon>
        <taxon>PACMAD clade</taxon>
        <taxon>Chloridoideae</taxon>
        <taxon>Eragrostideae</taxon>
        <taxon>Eragrostidinae</taxon>
        <taxon>Eragrostis</taxon>
    </lineage>
</organism>
<comment type="caution">
    <text evidence="2">The sequence shown here is derived from an EMBL/GenBank/DDBJ whole genome shotgun (WGS) entry which is preliminary data.</text>
</comment>
<feature type="compositionally biased region" description="Low complexity" evidence="1">
    <location>
        <begin position="68"/>
        <end position="80"/>
    </location>
</feature>
<evidence type="ECO:0000313" key="3">
    <source>
        <dbReference type="Proteomes" id="UP000324897"/>
    </source>
</evidence>
<dbReference type="AlphaFoldDB" id="A0A5J9UIZ6"/>
<reference evidence="2 3" key="1">
    <citation type="journal article" date="2019" name="Sci. Rep.">
        <title>A high-quality genome of Eragrostis curvula grass provides insights into Poaceae evolution and supports new strategies to enhance forage quality.</title>
        <authorList>
            <person name="Carballo J."/>
            <person name="Santos B.A.C.M."/>
            <person name="Zappacosta D."/>
            <person name="Garbus I."/>
            <person name="Selva J.P."/>
            <person name="Gallo C.A."/>
            <person name="Diaz A."/>
            <person name="Albertini E."/>
            <person name="Caccamo M."/>
            <person name="Echenique V."/>
        </authorList>
    </citation>
    <scope>NUCLEOTIDE SEQUENCE [LARGE SCALE GENOMIC DNA]</scope>
    <source>
        <strain evidence="3">cv. Victoria</strain>
        <tissue evidence="2">Leaf</tissue>
    </source>
</reference>
<gene>
    <name evidence="2" type="ORF">EJB05_25611</name>
</gene>
<evidence type="ECO:0000256" key="1">
    <source>
        <dbReference type="SAM" id="MobiDB-lite"/>
    </source>
</evidence>
<dbReference type="Proteomes" id="UP000324897">
    <property type="component" value="Chromosome 2"/>
</dbReference>
<proteinExistence type="predicted"/>
<feature type="non-terminal residue" evidence="2">
    <location>
        <position position="1"/>
    </location>
</feature>
<name>A0A5J9UIZ6_9POAL</name>
<evidence type="ECO:0008006" key="4">
    <source>
        <dbReference type="Google" id="ProtNLM"/>
    </source>
</evidence>
<evidence type="ECO:0000313" key="2">
    <source>
        <dbReference type="EMBL" id="TVU23257.1"/>
    </source>
</evidence>
<feature type="region of interest" description="Disordered" evidence="1">
    <location>
        <begin position="62"/>
        <end position="92"/>
    </location>
</feature>
<keyword evidence="3" id="KW-1185">Reference proteome</keyword>
<protein>
    <recommendedName>
        <fullName evidence="4">Peptidase A1 domain-containing protein</fullName>
    </recommendedName>
</protein>
<accession>A0A5J9UIZ6</accession>